<proteinExistence type="predicted"/>
<feature type="region of interest" description="Disordered" evidence="1">
    <location>
        <begin position="240"/>
        <end position="347"/>
    </location>
</feature>
<dbReference type="EMBL" id="JASNWA010000009">
    <property type="protein sequence ID" value="KAK3170161.1"/>
    <property type="molecule type" value="Genomic_DNA"/>
</dbReference>
<evidence type="ECO:0000256" key="1">
    <source>
        <dbReference type="SAM" id="MobiDB-lite"/>
    </source>
</evidence>
<feature type="region of interest" description="Disordered" evidence="1">
    <location>
        <begin position="136"/>
        <end position="169"/>
    </location>
</feature>
<name>A0AAD9Z280_9LECA</name>
<feature type="region of interest" description="Disordered" evidence="1">
    <location>
        <begin position="187"/>
        <end position="227"/>
    </location>
</feature>
<evidence type="ECO:0000313" key="3">
    <source>
        <dbReference type="Proteomes" id="UP001276659"/>
    </source>
</evidence>
<feature type="compositionally biased region" description="Basic and acidic residues" evidence="1">
    <location>
        <begin position="297"/>
        <end position="332"/>
    </location>
</feature>
<feature type="compositionally biased region" description="Basic and acidic residues" evidence="1">
    <location>
        <begin position="151"/>
        <end position="162"/>
    </location>
</feature>
<dbReference type="AlphaFoldDB" id="A0AAD9Z280"/>
<feature type="compositionally biased region" description="Basic and acidic residues" evidence="1">
    <location>
        <begin position="193"/>
        <end position="210"/>
    </location>
</feature>
<evidence type="ECO:0000313" key="2">
    <source>
        <dbReference type="EMBL" id="KAK3170161.1"/>
    </source>
</evidence>
<dbReference type="Proteomes" id="UP001276659">
    <property type="component" value="Unassembled WGS sequence"/>
</dbReference>
<gene>
    <name evidence="2" type="ORF">OEA41_009547</name>
</gene>
<keyword evidence="3" id="KW-1185">Reference proteome</keyword>
<accession>A0AAD9Z280</accession>
<sequence length="849" mass="98033">MRPATYSHATQESPAELMFASDALKPANPFRSKVRDTKHCLVERFSATSEPFKEWYDAEQQVKNEDPRLETKGFAVPAYQMNTLSFTNEVLVGSKEDANRAERKRRVAECNLVYQEQGKQEREQRLAESFDARERGRNAALQHRKKQQPQQEREQRKAETQKPRKKTIREMWTVEQENFQTHLLRTQTAEQKAAQENRARSTKAQRERVHQRLTKHPSEARQGLSAESYQQIVREVDLHNAKKEEIEQDKVMRKNPAKQEKAQQEHEQQKPESWDVPGQTAQRSPALEGFKQQQLSRVERIRQEKIVQDNLDQQEREQRMTKSQKSPEEKGDLPLNSIAGREKATQDRLDERMKALPEAHRIRETPFITNVIASKANAAGLSNRQVLDTSRGNEMLKRNAASRKIEIDGLKKFAKGFKLNTLVPADILLFLGKGTATQAPATLSAPSPSCHFFMEQLCKAEYRHWTVRKSGSRPLWSDTLHARFLSLDTKGSVKLQVSPKTKSRFLWRSWLLGMFYMWKKERIADVLGEQILIVKDMLHTRYMELEAWKLELEADSNDAKRASEVTDVKVGEAREKATEENITIPAGKAADSGTFVLILVLKPLEKDLSEISKEDEDFIQNAKSEDRRRTLRELIERRLGQITATKKDAHIDQNANLEDIGHKMRASVDRAMDQMWEESDKSPAQRRVLQGARLQVLAMMKEELDAMRVDVDVAAQKVEPEDVMQEVALEIEQDFDEMYDVSDSDSDSNGWAEIKKEDEVETEQVWEVGKPAFDEEEFEKVSQVGQEEEEEEEVVVVVVEEPAFVEKEAEMVSAEDKEEEEFEELVEDDEWHLLAMAEIDESNCMREFV</sequence>
<comment type="caution">
    <text evidence="2">The sequence shown here is derived from an EMBL/GenBank/DDBJ whole genome shotgun (WGS) entry which is preliminary data.</text>
</comment>
<organism evidence="2 3">
    <name type="scientific">Lepraria neglecta</name>
    <dbReference type="NCBI Taxonomy" id="209136"/>
    <lineage>
        <taxon>Eukaryota</taxon>
        <taxon>Fungi</taxon>
        <taxon>Dikarya</taxon>
        <taxon>Ascomycota</taxon>
        <taxon>Pezizomycotina</taxon>
        <taxon>Lecanoromycetes</taxon>
        <taxon>OSLEUM clade</taxon>
        <taxon>Lecanoromycetidae</taxon>
        <taxon>Lecanorales</taxon>
        <taxon>Lecanorineae</taxon>
        <taxon>Stereocaulaceae</taxon>
        <taxon>Lepraria</taxon>
    </lineage>
</organism>
<feature type="compositionally biased region" description="Basic and acidic residues" evidence="1">
    <location>
        <begin position="240"/>
        <end position="273"/>
    </location>
</feature>
<protein>
    <submittedName>
        <fullName evidence="2">Uncharacterized protein</fullName>
    </submittedName>
</protein>
<reference evidence="2" key="1">
    <citation type="submission" date="2022-11" db="EMBL/GenBank/DDBJ databases">
        <title>Chromosomal genome sequence assembly and mating type (MAT) locus characterization of the leprose asexual lichenized fungus Lepraria neglecta (Nyl.) Erichsen.</title>
        <authorList>
            <person name="Allen J.L."/>
            <person name="Pfeffer B."/>
        </authorList>
    </citation>
    <scope>NUCLEOTIDE SEQUENCE</scope>
    <source>
        <strain evidence="2">Allen 5258</strain>
    </source>
</reference>